<reference evidence="1" key="2">
    <citation type="submission" date="2023-06" db="EMBL/GenBank/DDBJ databases">
        <authorList>
            <person name="Ma L."/>
            <person name="Liu K.-W."/>
            <person name="Li Z."/>
            <person name="Hsiao Y.-Y."/>
            <person name="Qi Y."/>
            <person name="Fu T."/>
            <person name="Tang G."/>
            <person name="Zhang D."/>
            <person name="Sun W.-H."/>
            <person name="Liu D.-K."/>
            <person name="Li Y."/>
            <person name="Chen G.-Z."/>
            <person name="Liu X.-D."/>
            <person name="Liao X.-Y."/>
            <person name="Jiang Y.-T."/>
            <person name="Yu X."/>
            <person name="Hao Y."/>
            <person name="Huang J."/>
            <person name="Zhao X.-W."/>
            <person name="Ke S."/>
            <person name="Chen Y.-Y."/>
            <person name="Wu W.-L."/>
            <person name="Hsu J.-L."/>
            <person name="Lin Y.-F."/>
            <person name="Huang M.-D."/>
            <person name="Li C.-Y."/>
            <person name="Huang L."/>
            <person name="Wang Z.-W."/>
            <person name="Zhao X."/>
            <person name="Zhong W.-Y."/>
            <person name="Peng D.-H."/>
            <person name="Ahmad S."/>
            <person name="Lan S."/>
            <person name="Zhang J.-S."/>
            <person name="Tsai W.-C."/>
            <person name="Van De Peer Y."/>
            <person name="Liu Z.-J."/>
        </authorList>
    </citation>
    <scope>NUCLEOTIDE SEQUENCE</scope>
    <source>
        <strain evidence="1">CP</strain>
        <tissue evidence="1">Leaves</tissue>
    </source>
</reference>
<comment type="caution">
    <text evidence="1">The sequence shown here is derived from an EMBL/GenBank/DDBJ whole genome shotgun (WGS) entry which is preliminary data.</text>
</comment>
<name>A0AAV9EN15_ACOCL</name>
<dbReference type="Proteomes" id="UP001180020">
    <property type="component" value="Unassembled WGS sequence"/>
</dbReference>
<sequence length="53" mass="6045">MQVVAAMSAKVPFLRNTIMKPVTLTMPMRSNTLKERKRSNTKLQIKEQVLASQ</sequence>
<dbReference type="AlphaFoldDB" id="A0AAV9EN15"/>
<protein>
    <submittedName>
        <fullName evidence="1">Uncharacterized protein</fullName>
    </submittedName>
</protein>
<proteinExistence type="predicted"/>
<keyword evidence="2" id="KW-1185">Reference proteome</keyword>
<dbReference type="EMBL" id="JAUJYO010000006">
    <property type="protein sequence ID" value="KAK1314379.1"/>
    <property type="molecule type" value="Genomic_DNA"/>
</dbReference>
<organism evidence="1 2">
    <name type="scientific">Acorus calamus</name>
    <name type="common">Sweet flag</name>
    <dbReference type="NCBI Taxonomy" id="4465"/>
    <lineage>
        <taxon>Eukaryota</taxon>
        <taxon>Viridiplantae</taxon>
        <taxon>Streptophyta</taxon>
        <taxon>Embryophyta</taxon>
        <taxon>Tracheophyta</taxon>
        <taxon>Spermatophyta</taxon>
        <taxon>Magnoliopsida</taxon>
        <taxon>Liliopsida</taxon>
        <taxon>Acoraceae</taxon>
        <taxon>Acorus</taxon>
    </lineage>
</organism>
<accession>A0AAV9EN15</accession>
<evidence type="ECO:0000313" key="2">
    <source>
        <dbReference type="Proteomes" id="UP001180020"/>
    </source>
</evidence>
<reference evidence="1" key="1">
    <citation type="journal article" date="2023" name="Nat. Commun.">
        <title>Diploid and tetraploid genomes of Acorus and the evolution of monocots.</title>
        <authorList>
            <person name="Ma L."/>
            <person name="Liu K.W."/>
            <person name="Li Z."/>
            <person name="Hsiao Y.Y."/>
            <person name="Qi Y."/>
            <person name="Fu T."/>
            <person name="Tang G.D."/>
            <person name="Zhang D."/>
            <person name="Sun W.H."/>
            <person name="Liu D.K."/>
            <person name="Li Y."/>
            <person name="Chen G.Z."/>
            <person name="Liu X.D."/>
            <person name="Liao X.Y."/>
            <person name="Jiang Y.T."/>
            <person name="Yu X."/>
            <person name="Hao Y."/>
            <person name="Huang J."/>
            <person name="Zhao X.W."/>
            <person name="Ke S."/>
            <person name="Chen Y.Y."/>
            <person name="Wu W.L."/>
            <person name="Hsu J.L."/>
            <person name="Lin Y.F."/>
            <person name="Huang M.D."/>
            <person name="Li C.Y."/>
            <person name="Huang L."/>
            <person name="Wang Z.W."/>
            <person name="Zhao X."/>
            <person name="Zhong W.Y."/>
            <person name="Peng D.H."/>
            <person name="Ahmad S."/>
            <person name="Lan S."/>
            <person name="Zhang J.S."/>
            <person name="Tsai W.C."/>
            <person name="Van de Peer Y."/>
            <person name="Liu Z.J."/>
        </authorList>
    </citation>
    <scope>NUCLEOTIDE SEQUENCE</scope>
    <source>
        <strain evidence="1">CP</strain>
    </source>
</reference>
<evidence type="ECO:0000313" key="1">
    <source>
        <dbReference type="EMBL" id="KAK1314379.1"/>
    </source>
</evidence>
<gene>
    <name evidence="1" type="ORF">QJS10_CPA06g01398</name>
</gene>